<evidence type="ECO:0000256" key="11">
    <source>
        <dbReference type="ARBA" id="ARBA00022692"/>
    </source>
</evidence>
<evidence type="ECO:0000256" key="19">
    <source>
        <dbReference type="ARBA" id="ARBA00037468"/>
    </source>
</evidence>
<evidence type="ECO:0000256" key="9">
    <source>
        <dbReference type="ARBA" id="ARBA00022519"/>
    </source>
</evidence>
<reference evidence="21 22" key="1">
    <citation type="submission" date="2020-08" db="EMBL/GenBank/DDBJ databases">
        <title>Genome sequence of Rhodobacteraceae bacterium Lw-13e.</title>
        <authorList>
            <person name="Poehlein A."/>
            <person name="Wolter L."/>
            <person name="Daniel R."/>
            <person name="Brinkhoff T."/>
        </authorList>
    </citation>
    <scope>NUCLEOTIDE SEQUENCE [LARGE SCALE GENOMIC DNA]</scope>
    <source>
        <strain evidence="21 22">Lw-13e</strain>
    </source>
</reference>
<comment type="catalytic activity">
    <reaction evidence="1 20">
        <text>a CDP-1,2-diacyl-sn-glycerol + choline = a 1,2-diacyl-sn-glycero-3-phosphocholine + CMP + H(+)</text>
        <dbReference type="Rhea" id="RHEA:14597"/>
        <dbReference type="ChEBI" id="CHEBI:15354"/>
        <dbReference type="ChEBI" id="CHEBI:15378"/>
        <dbReference type="ChEBI" id="CHEBI:57643"/>
        <dbReference type="ChEBI" id="CHEBI:58332"/>
        <dbReference type="ChEBI" id="CHEBI:60377"/>
        <dbReference type="EC" id="2.7.8.24"/>
    </reaction>
</comment>
<dbReference type="InterPro" id="IPR026027">
    <property type="entry name" value="PcS"/>
</dbReference>
<dbReference type="AlphaFoldDB" id="A0A418SGQ0"/>
<organism evidence="21 22">
    <name type="scientific">Pseudooceanicola algae</name>
    <dbReference type="NCBI Taxonomy" id="1537215"/>
    <lineage>
        <taxon>Bacteria</taxon>
        <taxon>Pseudomonadati</taxon>
        <taxon>Pseudomonadota</taxon>
        <taxon>Alphaproteobacteria</taxon>
        <taxon>Rhodobacterales</taxon>
        <taxon>Paracoccaceae</taxon>
        <taxon>Pseudooceanicola</taxon>
    </lineage>
</organism>
<evidence type="ECO:0000256" key="20">
    <source>
        <dbReference type="PIRNR" id="PIRNR000851"/>
    </source>
</evidence>
<gene>
    <name evidence="21" type="primary">pcs</name>
    <name evidence="21" type="ORF">PSAL_001170</name>
</gene>
<keyword evidence="13 20" id="KW-0443">Lipid metabolism</keyword>
<dbReference type="InterPro" id="IPR000462">
    <property type="entry name" value="CDP-OH_P_trans"/>
</dbReference>
<evidence type="ECO:0000256" key="17">
    <source>
        <dbReference type="ARBA" id="ARBA00023264"/>
    </source>
</evidence>
<evidence type="ECO:0000256" key="5">
    <source>
        <dbReference type="ARBA" id="ARBA00013195"/>
    </source>
</evidence>
<evidence type="ECO:0000313" key="21">
    <source>
        <dbReference type="EMBL" id="QPM88914.1"/>
    </source>
</evidence>
<keyword evidence="9 20" id="KW-0997">Cell inner membrane</keyword>
<dbReference type="EMBL" id="CP060436">
    <property type="protein sequence ID" value="QPM88914.1"/>
    <property type="molecule type" value="Genomic_DNA"/>
</dbReference>
<proteinExistence type="inferred from homology"/>
<evidence type="ECO:0000256" key="1">
    <source>
        <dbReference type="ARBA" id="ARBA00000958"/>
    </source>
</evidence>
<evidence type="ECO:0000256" key="15">
    <source>
        <dbReference type="ARBA" id="ARBA00023209"/>
    </source>
</evidence>
<name>A0A418SGQ0_9RHOB</name>
<evidence type="ECO:0000256" key="4">
    <source>
        <dbReference type="ARBA" id="ARBA00010441"/>
    </source>
</evidence>
<comment type="subcellular location">
    <subcellularLocation>
        <location evidence="3 20">Cell inner membrane</location>
        <topology evidence="3 20">Multi-pass membrane protein</topology>
    </subcellularLocation>
</comment>
<sequence length="247" mass="27350">MLAPTDRLCVSRAMNKQILSAFSVHLLTATGAIFSMLAIIAAANEAWEVMYLWLVVAFAVDGIDGPLARRYDVKTHAGQIDGVLLDLIIDFLTYVFIPAFALYQSGLLPGWTGWFGVLVIAFASSIYFADTRMKTADNSFSGFPGCWNMVVLVFFAVEPPWPTMVGLILLLTVAMFLPLKFIHPVRTRRWRKLSLPLATLWVVLALVATLMNFATPGWIEGALILVSLYLLVVGIAQQIIPERKRTA</sequence>
<evidence type="ECO:0000256" key="14">
    <source>
        <dbReference type="ARBA" id="ARBA00023136"/>
    </source>
</evidence>
<keyword evidence="12" id="KW-1133">Transmembrane helix</keyword>
<dbReference type="EC" id="2.7.8.24" evidence="5 20"/>
<comment type="similarity">
    <text evidence="4 20">Belongs to the CDP-alcohol phosphatidyltransferase class-I family.</text>
</comment>
<comment type="function">
    <text evidence="19 20">Condenses choline with CDP-diglyceride to produce phosphatidylcholine and CMP.</text>
</comment>
<evidence type="ECO:0000256" key="16">
    <source>
        <dbReference type="ARBA" id="ARBA00023211"/>
    </source>
</evidence>
<keyword evidence="8 20" id="KW-0444">Lipid biosynthesis</keyword>
<keyword evidence="22" id="KW-1185">Reference proteome</keyword>
<dbReference type="InterPro" id="IPR043130">
    <property type="entry name" value="CDP-OH_PTrfase_TM_dom"/>
</dbReference>
<dbReference type="KEGG" id="palw:PSAL_001170"/>
<dbReference type="Pfam" id="PF01066">
    <property type="entry name" value="CDP-OH_P_transf"/>
    <property type="match status" value="1"/>
</dbReference>
<evidence type="ECO:0000256" key="12">
    <source>
        <dbReference type="ARBA" id="ARBA00022989"/>
    </source>
</evidence>
<dbReference type="GO" id="GO:0005886">
    <property type="term" value="C:plasma membrane"/>
    <property type="evidence" value="ECO:0007669"/>
    <property type="project" value="UniProtKB-SubCell"/>
</dbReference>
<keyword evidence="16 20" id="KW-0464">Manganese</keyword>
<keyword evidence="14 20" id="KW-0472">Membrane</keyword>
<evidence type="ECO:0000256" key="6">
    <source>
        <dbReference type="ARBA" id="ARBA00015623"/>
    </source>
</evidence>
<evidence type="ECO:0000256" key="18">
    <source>
        <dbReference type="ARBA" id="ARBA00033321"/>
    </source>
</evidence>
<keyword evidence="10 20" id="KW-0808">Transferase</keyword>
<dbReference type="GO" id="GO:0050520">
    <property type="term" value="F:phosphatidylcholine synthase activity"/>
    <property type="evidence" value="ECO:0007669"/>
    <property type="project" value="UniProtKB-EC"/>
</dbReference>
<evidence type="ECO:0000256" key="8">
    <source>
        <dbReference type="ARBA" id="ARBA00022516"/>
    </source>
</evidence>
<keyword evidence="17 20" id="KW-1208">Phospholipid metabolism</keyword>
<keyword evidence="7 20" id="KW-1003">Cell membrane</keyword>
<dbReference type="GO" id="GO:0008654">
    <property type="term" value="P:phospholipid biosynthetic process"/>
    <property type="evidence" value="ECO:0007669"/>
    <property type="project" value="UniProtKB-KW"/>
</dbReference>
<comment type="cofactor">
    <cofactor evidence="2 20">
        <name>Mn(2+)</name>
        <dbReference type="ChEBI" id="CHEBI:29035"/>
    </cofactor>
</comment>
<evidence type="ECO:0000256" key="13">
    <source>
        <dbReference type="ARBA" id="ARBA00023098"/>
    </source>
</evidence>
<keyword evidence="11" id="KW-0812">Transmembrane</keyword>
<evidence type="ECO:0000256" key="3">
    <source>
        <dbReference type="ARBA" id="ARBA00004429"/>
    </source>
</evidence>
<evidence type="ECO:0000313" key="22">
    <source>
        <dbReference type="Proteomes" id="UP000283786"/>
    </source>
</evidence>
<evidence type="ECO:0000256" key="2">
    <source>
        <dbReference type="ARBA" id="ARBA00001936"/>
    </source>
</evidence>
<evidence type="ECO:0000256" key="10">
    <source>
        <dbReference type="ARBA" id="ARBA00022679"/>
    </source>
</evidence>
<dbReference type="Proteomes" id="UP000283786">
    <property type="component" value="Chromosome"/>
</dbReference>
<dbReference type="PIRSF" id="PIRSF000851">
    <property type="entry name" value="PcS"/>
    <property type="match status" value="1"/>
</dbReference>
<evidence type="ECO:0000256" key="7">
    <source>
        <dbReference type="ARBA" id="ARBA00022475"/>
    </source>
</evidence>
<dbReference type="Gene3D" id="1.20.120.1760">
    <property type="match status" value="1"/>
</dbReference>
<accession>A0A418SGQ0</accession>
<protein>
    <recommendedName>
        <fullName evidence="6 20">Phosphatidylcholine synthase</fullName>
        <shortName evidence="20">PC synthase</shortName>
        <shortName evidence="20">PCS</shortName>
        <ecNumber evidence="5 20">2.7.8.24</ecNumber>
    </recommendedName>
    <alternativeName>
        <fullName evidence="18 20">CDP-diglyceride-choline O-phosphatidyltransferase</fullName>
    </alternativeName>
</protein>
<keyword evidence="15 20" id="KW-0594">Phospholipid biosynthesis</keyword>